<comment type="caution">
    <text evidence="4">The sequence shown here is derived from an EMBL/GenBank/DDBJ whole genome shotgun (WGS) entry which is preliminary data.</text>
</comment>
<keyword evidence="5" id="KW-1185">Reference proteome</keyword>
<dbReference type="RefSeq" id="WP_133883190.1">
    <property type="nucleotide sequence ID" value="NZ_MWIN01000008.1"/>
</dbReference>
<dbReference type="PANTHER" id="PTHR43969">
    <property type="entry name" value="GLUTATHIONE S TRANSFERASE D10, ISOFORM A-RELATED"/>
    <property type="match status" value="1"/>
</dbReference>
<gene>
    <name evidence="4" type="ORF">DFR24_4018</name>
</gene>
<dbReference type="InterPro" id="IPR004046">
    <property type="entry name" value="GST_C"/>
</dbReference>
<dbReference type="OrthoDB" id="9810080at2"/>
<reference evidence="4 5" key="1">
    <citation type="submission" date="2019-03" db="EMBL/GenBank/DDBJ databases">
        <title>Genomic Encyclopedia of Type Strains, Phase IV (KMG-IV): sequencing the most valuable type-strain genomes for metagenomic binning, comparative biology and taxonomic classification.</title>
        <authorList>
            <person name="Goeker M."/>
        </authorList>
    </citation>
    <scope>NUCLEOTIDE SEQUENCE [LARGE SCALE GENOMIC DNA]</scope>
    <source>
        <strain evidence="4 5">DSM 26377</strain>
    </source>
</reference>
<proteinExistence type="predicted"/>
<dbReference type="GO" id="GO:0006749">
    <property type="term" value="P:glutathione metabolic process"/>
    <property type="evidence" value="ECO:0007669"/>
    <property type="project" value="TreeGrafter"/>
</dbReference>
<dbReference type="InterPro" id="IPR010987">
    <property type="entry name" value="Glutathione-S-Trfase_C-like"/>
</dbReference>
<dbReference type="Gene3D" id="1.20.1050.10">
    <property type="match status" value="1"/>
</dbReference>
<dbReference type="Proteomes" id="UP000295341">
    <property type="component" value="Unassembled WGS sequence"/>
</dbReference>
<accession>A0A4S3K6T0</accession>
<dbReference type="InterPro" id="IPR040079">
    <property type="entry name" value="Glutathione_S-Trfase"/>
</dbReference>
<name>A0A4S3K6T0_9GAMM</name>
<dbReference type="Gene3D" id="3.40.30.10">
    <property type="entry name" value="Glutaredoxin"/>
    <property type="match status" value="1"/>
</dbReference>
<feature type="domain" description="GST N-terminal" evidence="2">
    <location>
        <begin position="1"/>
        <end position="81"/>
    </location>
</feature>
<dbReference type="InterPro" id="IPR034345">
    <property type="entry name" value="Gtt2-like_N"/>
</dbReference>
<dbReference type="InterPro" id="IPR036249">
    <property type="entry name" value="Thioredoxin-like_sf"/>
</dbReference>
<dbReference type="SFLD" id="SFLDS00019">
    <property type="entry name" value="Glutathione_Transferase_(cytos"/>
    <property type="match status" value="1"/>
</dbReference>
<comment type="subunit">
    <text evidence="1">Homodimer.</text>
</comment>
<dbReference type="InterPro" id="IPR036282">
    <property type="entry name" value="Glutathione-S-Trfase_C_sf"/>
</dbReference>
<dbReference type="Pfam" id="PF00043">
    <property type="entry name" value="GST_C"/>
    <property type="match status" value="1"/>
</dbReference>
<evidence type="ECO:0000259" key="2">
    <source>
        <dbReference type="PROSITE" id="PS50404"/>
    </source>
</evidence>
<sequence>MKLYDCTVAPSPRRVRIFAAEKGLDLQKVEVDLIGGENLQPEFLKINPRGVVPTLELDNGTRIDEVVAICRYLEALQPVPALMGTDPLTQAVIESRTRHMELDGFLSVANVFRNSSPDFAKRGLPGIAEEVPAIPALVDRGVAGIGRFFRMLEEYLSKTTFVAGNDYSIADITALTVVDFAGWVQQPIPSANAATRKWYEIVSARSSAKA</sequence>
<dbReference type="InterPro" id="IPR004045">
    <property type="entry name" value="Glutathione_S-Trfase_N"/>
</dbReference>
<dbReference type="Pfam" id="PF13409">
    <property type="entry name" value="GST_N_2"/>
    <property type="match status" value="1"/>
</dbReference>
<dbReference type="SFLD" id="SFLDG00358">
    <property type="entry name" value="Main_(cytGST)"/>
    <property type="match status" value="1"/>
</dbReference>
<feature type="domain" description="GST C-terminal" evidence="3">
    <location>
        <begin position="86"/>
        <end position="210"/>
    </location>
</feature>
<evidence type="ECO:0000259" key="3">
    <source>
        <dbReference type="PROSITE" id="PS50405"/>
    </source>
</evidence>
<evidence type="ECO:0000256" key="1">
    <source>
        <dbReference type="ARBA" id="ARBA00011738"/>
    </source>
</evidence>
<dbReference type="GO" id="GO:0004364">
    <property type="term" value="F:glutathione transferase activity"/>
    <property type="evidence" value="ECO:0007669"/>
    <property type="project" value="TreeGrafter"/>
</dbReference>
<keyword evidence="4" id="KW-0808">Transferase</keyword>
<dbReference type="CDD" id="cd03051">
    <property type="entry name" value="GST_N_GTT2_like"/>
    <property type="match status" value="1"/>
</dbReference>
<dbReference type="EMBL" id="SOBT01000011">
    <property type="protein sequence ID" value="TDU25579.1"/>
    <property type="molecule type" value="Genomic_DNA"/>
</dbReference>
<dbReference type="PANTHER" id="PTHR43969:SF9">
    <property type="entry name" value="GLUTATHIONE S TRANSFERASE D10, ISOFORM A-RELATED"/>
    <property type="match status" value="1"/>
</dbReference>
<dbReference type="PROSITE" id="PS50404">
    <property type="entry name" value="GST_NTER"/>
    <property type="match status" value="1"/>
</dbReference>
<dbReference type="SUPFAM" id="SSF52833">
    <property type="entry name" value="Thioredoxin-like"/>
    <property type="match status" value="1"/>
</dbReference>
<evidence type="ECO:0000313" key="4">
    <source>
        <dbReference type="EMBL" id="TDU25579.1"/>
    </source>
</evidence>
<evidence type="ECO:0000313" key="5">
    <source>
        <dbReference type="Proteomes" id="UP000295341"/>
    </source>
</evidence>
<organism evidence="4 5">
    <name type="scientific">Panacagrimonas perspica</name>
    <dbReference type="NCBI Taxonomy" id="381431"/>
    <lineage>
        <taxon>Bacteria</taxon>
        <taxon>Pseudomonadati</taxon>
        <taxon>Pseudomonadota</taxon>
        <taxon>Gammaproteobacteria</taxon>
        <taxon>Nevskiales</taxon>
        <taxon>Nevskiaceae</taxon>
        <taxon>Panacagrimonas</taxon>
    </lineage>
</organism>
<dbReference type="SUPFAM" id="SSF47616">
    <property type="entry name" value="GST C-terminal domain-like"/>
    <property type="match status" value="1"/>
</dbReference>
<dbReference type="AlphaFoldDB" id="A0A4S3K6T0"/>
<protein>
    <submittedName>
        <fullName evidence="4">Glutathione S-transferase</fullName>
    </submittedName>
</protein>
<dbReference type="PROSITE" id="PS50405">
    <property type="entry name" value="GST_CTER"/>
    <property type="match status" value="1"/>
</dbReference>